<organism evidence="2">
    <name type="scientific">Pseudo-nitzschia australis</name>
    <dbReference type="NCBI Taxonomy" id="44445"/>
    <lineage>
        <taxon>Eukaryota</taxon>
        <taxon>Sar</taxon>
        <taxon>Stramenopiles</taxon>
        <taxon>Ochrophyta</taxon>
        <taxon>Bacillariophyta</taxon>
        <taxon>Bacillariophyceae</taxon>
        <taxon>Bacillariophycidae</taxon>
        <taxon>Bacillariales</taxon>
        <taxon>Bacillariaceae</taxon>
        <taxon>Pseudo-nitzschia</taxon>
    </lineage>
</organism>
<reference evidence="2" key="1">
    <citation type="submission" date="2021-01" db="EMBL/GenBank/DDBJ databases">
        <authorList>
            <person name="Corre E."/>
            <person name="Pelletier E."/>
            <person name="Niang G."/>
            <person name="Scheremetjew M."/>
            <person name="Finn R."/>
            <person name="Kale V."/>
            <person name="Holt S."/>
            <person name="Cochrane G."/>
            <person name="Meng A."/>
            <person name="Brown T."/>
            <person name="Cohen L."/>
        </authorList>
    </citation>
    <scope>NUCLEOTIDE SEQUENCE</scope>
    <source>
        <strain evidence="2">10249 10 AB</strain>
    </source>
</reference>
<gene>
    <name evidence="2" type="ORF">PAUS00366_LOCUS4627</name>
</gene>
<evidence type="ECO:0000256" key="1">
    <source>
        <dbReference type="SAM" id="Phobius"/>
    </source>
</evidence>
<dbReference type="AlphaFoldDB" id="A0A7S4EGZ1"/>
<evidence type="ECO:0000313" key="2">
    <source>
        <dbReference type="EMBL" id="CAE0711875.1"/>
    </source>
</evidence>
<name>A0A7S4EGZ1_9STRA</name>
<dbReference type="EMBL" id="HBIX01005842">
    <property type="protein sequence ID" value="CAE0711875.1"/>
    <property type="molecule type" value="Transcribed_RNA"/>
</dbReference>
<proteinExistence type="predicted"/>
<protein>
    <submittedName>
        <fullName evidence="2">Uncharacterized protein</fullName>
    </submittedName>
</protein>
<keyword evidence="1" id="KW-1133">Transmembrane helix</keyword>
<feature type="transmembrane region" description="Helical" evidence="1">
    <location>
        <begin position="6"/>
        <end position="25"/>
    </location>
</feature>
<keyword evidence="1" id="KW-0472">Membrane</keyword>
<accession>A0A7S4EGZ1</accession>
<sequence length="261" mass="29091">MVYILPIGVGILIAGLIAFLANPRLPTFSFKVLKLYPTLLHDSTPAFSVGANIRLHNSNFITADVYAFTFDLYYPDWEEKLKYIGQVTDVLQNQGEPVAVAEDDTTATNTNTNATRTKTSRKKSKKKFKKDAIWTLAPRSDFEKVDDVVMVLTNAGTKVFSNLSWDAFKKSGVLQVPLSGVFHIKANGKIPLSMSMICDNNVLDAWKMEFQGVSCRLDYVGPGWTDLTIESGRLRSKLEHTTWRASDYPVTNTEIAVVAKT</sequence>
<keyword evidence="1" id="KW-0812">Transmembrane</keyword>